<reference evidence="1" key="1">
    <citation type="journal article" date="2015" name="Nature">
        <title>Complex archaea that bridge the gap between prokaryotes and eukaryotes.</title>
        <authorList>
            <person name="Spang A."/>
            <person name="Saw J.H."/>
            <person name="Jorgensen S.L."/>
            <person name="Zaremba-Niedzwiedzka K."/>
            <person name="Martijn J."/>
            <person name="Lind A.E."/>
            <person name="van Eijk R."/>
            <person name="Schleper C."/>
            <person name="Guy L."/>
            <person name="Ettema T.J."/>
        </authorList>
    </citation>
    <scope>NUCLEOTIDE SEQUENCE</scope>
</reference>
<organism evidence="1">
    <name type="scientific">marine sediment metagenome</name>
    <dbReference type="NCBI Taxonomy" id="412755"/>
    <lineage>
        <taxon>unclassified sequences</taxon>
        <taxon>metagenomes</taxon>
        <taxon>ecological metagenomes</taxon>
    </lineage>
</organism>
<evidence type="ECO:0000313" key="1">
    <source>
        <dbReference type="EMBL" id="KKM69771.1"/>
    </source>
</evidence>
<accession>A0A0F9K575</accession>
<proteinExistence type="predicted"/>
<dbReference type="EMBL" id="LAZR01009934">
    <property type="protein sequence ID" value="KKM69771.1"/>
    <property type="molecule type" value="Genomic_DNA"/>
</dbReference>
<gene>
    <name evidence="1" type="ORF">LCGC14_1447390</name>
</gene>
<comment type="caution">
    <text evidence="1">The sequence shown here is derived from an EMBL/GenBank/DDBJ whole genome shotgun (WGS) entry which is preliminary data.</text>
</comment>
<dbReference type="AlphaFoldDB" id="A0A0F9K575"/>
<feature type="non-terminal residue" evidence="1">
    <location>
        <position position="49"/>
    </location>
</feature>
<sequence length="49" mass="5386">MPEERNPLAKGLDTLETGDLLHLMHEEDLTAYHAVGLALKDLKTAVEDA</sequence>
<protein>
    <submittedName>
        <fullName evidence="1">Uncharacterized protein</fullName>
    </submittedName>
</protein>
<name>A0A0F9K575_9ZZZZ</name>